<comment type="caution">
    <text evidence="1">The sequence shown here is derived from an EMBL/GenBank/DDBJ whole genome shotgun (WGS) entry which is preliminary data.</text>
</comment>
<organism evidence="1 2">
    <name type="scientific">Amycolatopsis ultiminotia</name>
    <dbReference type="NCBI Taxonomy" id="543629"/>
    <lineage>
        <taxon>Bacteria</taxon>
        <taxon>Bacillati</taxon>
        <taxon>Actinomycetota</taxon>
        <taxon>Actinomycetes</taxon>
        <taxon>Pseudonocardiales</taxon>
        <taxon>Pseudonocardiaceae</taxon>
        <taxon>Amycolatopsis</taxon>
    </lineage>
</organism>
<proteinExistence type="predicted"/>
<gene>
    <name evidence="1" type="ORF">GCM10022222_85680</name>
</gene>
<keyword evidence="2" id="KW-1185">Reference proteome</keyword>
<dbReference type="RefSeq" id="WP_344869410.1">
    <property type="nucleotide sequence ID" value="NZ_BAAAZN010000037.1"/>
</dbReference>
<accession>A0ABP6YUB4</accession>
<protein>
    <submittedName>
        <fullName evidence="1">Uncharacterized protein</fullName>
    </submittedName>
</protein>
<evidence type="ECO:0000313" key="1">
    <source>
        <dbReference type="EMBL" id="GAA3587951.1"/>
    </source>
</evidence>
<evidence type="ECO:0000313" key="2">
    <source>
        <dbReference type="Proteomes" id="UP001500689"/>
    </source>
</evidence>
<name>A0ABP6YUB4_9PSEU</name>
<dbReference type="Proteomes" id="UP001500689">
    <property type="component" value="Unassembled WGS sequence"/>
</dbReference>
<sequence length="219" mass="24357">MTSPTDAPTSSGSRPPVVVPEDDVVFRLAQLVLLLASLREFNLPGASIERLGYYDFLVANPMLVLTDEEDRDRKRLLMAGFDGRALSYASPAHRFTTRRERLQHDLALLVAYGLVEPTVDKSVLYAATAEGVELAERFSAVYARSYRLSAEILLTKLRRYSDSRLRDAVQTWTMPARDSARPEALDLLDAIHLVEESPAASDLLLADAPVPPHHDGRRT</sequence>
<dbReference type="EMBL" id="BAAAZN010000037">
    <property type="protein sequence ID" value="GAA3587951.1"/>
    <property type="molecule type" value="Genomic_DNA"/>
</dbReference>
<dbReference type="InterPro" id="IPR046904">
    <property type="entry name" value="ABC-3C_MC2"/>
</dbReference>
<dbReference type="Pfam" id="PF20288">
    <property type="entry name" value="MC2"/>
    <property type="match status" value="1"/>
</dbReference>
<reference evidence="2" key="1">
    <citation type="journal article" date="2019" name="Int. J. Syst. Evol. Microbiol.">
        <title>The Global Catalogue of Microorganisms (GCM) 10K type strain sequencing project: providing services to taxonomists for standard genome sequencing and annotation.</title>
        <authorList>
            <consortium name="The Broad Institute Genomics Platform"/>
            <consortium name="The Broad Institute Genome Sequencing Center for Infectious Disease"/>
            <person name="Wu L."/>
            <person name="Ma J."/>
        </authorList>
    </citation>
    <scope>NUCLEOTIDE SEQUENCE [LARGE SCALE GENOMIC DNA]</scope>
    <source>
        <strain evidence="2">JCM 16898</strain>
    </source>
</reference>